<feature type="domain" description="DUF6431" evidence="1">
    <location>
        <begin position="13"/>
        <end position="94"/>
    </location>
</feature>
<proteinExistence type="predicted"/>
<organism evidence="2 3">
    <name type="scientific">Niallia endozanthoxylica</name>
    <dbReference type="NCBI Taxonomy" id="2036016"/>
    <lineage>
        <taxon>Bacteria</taxon>
        <taxon>Bacillati</taxon>
        <taxon>Bacillota</taxon>
        <taxon>Bacilli</taxon>
        <taxon>Bacillales</taxon>
        <taxon>Bacillaceae</taxon>
        <taxon>Niallia</taxon>
    </lineage>
</organism>
<reference evidence="2 3" key="1">
    <citation type="submission" date="2019-09" db="EMBL/GenBank/DDBJ databases">
        <title>Whole genome sequences of isolates from the Mars Exploration Rovers.</title>
        <authorList>
            <person name="Seuylemezian A."/>
            <person name="Vaishampayan P."/>
        </authorList>
    </citation>
    <scope>NUCLEOTIDE SEQUENCE [LARGE SCALE GENOMIC DNA]</scope>
    <source>
        <strain evidence="2 3">MER_TA_151</strain>
    </source>
</reference>
<dbReference type="RefSeq" id="WP_150442649.1">
    <property type="nucleotide sequence ID" value="NZ_VYKL01000048.1"/>
</dbReference>
<evidence type="ECO:0000313" key="2">
    <source>
        <dbReference type="EMBL" id="KAA9013845.1"/>
    </source>
</evidence>
<evidence type="ECO:0000259" key="1">
    <source>
        <dbReference type="Pfam" id="PF20020"/>
    </source>
</evidence>
<dbReference type="InterPro" id="IPR045536">
    <property type="entry name" value="DUF6431"/>
</dbReference>
<accession>A0A5J5H007</accession>
<dbReference type="EMBL" id="VYKL01000048">
    <property type="protein sequence ID" value="KAA9013845.1"/>
    <property type="molecule type" value="Genomic_DNA"/>
</dbReference>
<keyword evidence="3" id="KW-1185">Reference proteome</keyword>
<protein>
    <recommendedName>
        <fullName evidence="1">DUF6431 domain-containing protein</fullName>
    </recommendedName>
</protein>
<evidence type="ECO:0000313" key="3">
    <source>
        <dbReference type="Proteomes" id="UP000326671"/>
    </source>
</evidence>
<dbReference type="Pfam" id="PF20020">
    <property type="entry name" value="DUF6431"/>
    <property type="match status" value="1"/>
</dbReference>
<name>A0A5J5H007_9BACI</name>
<gene>
    <name evidence="2" type="ORF">F4V44_24425</name>
</gene>
<dbReference type="AlphaFoldDB" id="A0A5J5H007"/>
<sequence length="173" mass="20122">MEFLVRGAGRIPSPCCGKGMSIIGTRDRKSKERSGETKVYNIRRLRCNQCGQIHHELPDFLVPYKRYESECIELVLTNPSTHDIPADESTLFRWFKWFHRFVDYWINCLISIVLRTNQEMSPLSLMSANSETALQRIGQLVGDAPRWLKRIVRPIVNINLWLHTRSAFLSEDS</sequence>
<dbReference type="OrthoDB" id="2857559at2"/>
<dbReference type="Proteomes" id="UP000326671">
    <property type="component" value="Unassembled WGS sequence"/>
</dbReference>
<comment type="caution">
    <text evidence="2">The sequence shown here is derived from an EMBL/GenBank/DDBJ whole genome shotgun (WGS) entry which is preliminary data.</text>
</comment>